<organism evidence="1 2">
    <name type="scientific">Pseudomonas syringae pv. actinidiae ICMP 18807</name>
    <dbReference type="NCBI Taxonomy" id="1194404"/>
    <lineage>
        <taxon>Bacteria</taxon>
        <taxon>Pseudomonadati</taxon>
        <taxon>Pseudomonadota</taxon>
        <taxon>Gammaproteobacteria</taxon>
        <taxon>Pseudomonadales</taxon>
        <taxon>Pseudomonadaceae</taxon>
        <taxon>Pseudomonas</taxon>
        <taxon>Pseudomonas syringae</taxon>
    </lineage>
</organism>
<dbReference type="EMBL" id="AOKG01001872">
    <property type="protein sequence ID" value="EPN43611.1"/>
    <property type="molecule type" value="Genomic_DNA"/>
</dbReference>
<evidence type="ECO:0000313" key="2">
    <source>
        <dbReference type="Proteomes" id="UP000015729"/>
    </source>
</evidence>
<comment type="caution">
    <text evidence="1">The sequence shown here is derived from an EMBL/GenBank/DDBJ whole genome shotgun (WGS) entry which is preliminary data.</text>
</comment>
<protein>
    <submittedName>
        <fullName evidence="1">Hydrolase</fullName>
    </submittedName>
</protein>
<dbReference type="SUPFAM" id="SSF56317">
    <property type="entry name" value="Carbon-nitrogen hydrolase"/>
    <property type="match status" value="1"/>
</dbReference>
<dbReference type="GO" id="GO:0016787">
    <property type="term" value="F:hydrolase activity"/>
    <property type="evidence" value="ECO:0007669"/>
    <property type="project" value="UniProtKB-KW"/>
</dbReference>
<proteinExistence type="predicted"/>
<evidence type="ECO:0000313" key="1">
    <source>
        <dbReference type="EMBL" id="EPN43611.1"/>
    </source>
</evidence>
<reference evidence="1 2" key="1">
    <citation type="journal article" date="2013" name="PLoS Pathog.">
        <title>Genomic analysis of the Kiwifruit pathogen Pseudomonas syringae pv. actinidiae provides insight into the origins of an emergent plant disease.</title>
        <authorList>
            <person name="McCann H.C."/>
            <person name="Rikkerink E.H."/>
            <person name="Bertels F."/>
            <person name="Fiers M."/>
            <person name="Lu A."/>
            <person name="Rees-George J."/>
            <person name="Andersen M.T."/>
            <person name="Gleave A.P."/>
            <person name="Haubold B."/>
            <person name="Wohlers M.W."/>
            <person name="Guttman D.S."/>
            <person name="Wang P.W."/>
            <person name="Straub C."/>
            <person name="Vanneste J.L."/>
            <person name="Rainey P.B."/>
            <person name="Templeton M.D."/>
        </authorList>
    </citation>
    <scope>NUCLEOTIDE SEQUENCE [LARGE SCALE GENOMIC DNA]</scope>
    <source>
        <strain evidence="1 2">ICMP 18807</strain>
    </source>
</reference>
<name>S6UP61_PSESF</name>
<accession>S6UP61</accession>
<gene>
    <name evidence="1" type="ORF">A244_27519</name>
</gene>
<sequence length="41" mass="4341">MHTASDAPLNVIDTPAGRLAVLIGSDSWYPDNYARLSHSGA</sequence>
<dbReference type="AlphaFoldDB" id="S6UP61"/>
<feature type="non-terminal residue" evidence="1">
    <location>
        <position position="41"/>
    </location>
</feature>
<dbReference type="Gene3D" id="3.60.110.10">
    <property type="entry name" value="Carbon-nitrogen hydrolase"/>
    <property type="match status" value="1"/>
</dbReference>
<dbReference type="InterPro" id="IPR036526">
    <property type="entry name" value="C-N_Hydrolase_sf"/>
</dbReference>
<keyword evidence="1" id="KW-0378">Hydrolase</keyword>
<dbReference type="Proteomes" id="UP000015729">
    <property type="component" value="Unassembled WGS sequence"/>
</dbReference>